<evidence type="ECO:0000259" key="1">
    <source>
        <dbReference type="SMART" id="SM00867"/>
    </source>
</evidence>
<dbReference type="SMART" id="SM00867">
    <property type="entry name" value="YceI"/>
    <property type="match status" value="1"/>
</dbReference>
<dbReference type="SUPFAM" id="SSF101874">
    <property type="entry name" value="YceI-like"/>
    <property type="match status" value="1"/>
</dbReference>
<dbReference type="InterPro" id="IPR007372">
    <property type="entry name" value="Lipid/polyisoprenoid-bd_YceI"/>
</dbReference>
<keyword evidence="3" id="KW-1185">Reference proteome</keyword>
<name>A0ABX0H2R8_9BACT</name>
<reference evidence="2 3" key="1">
    <citation type="submission" date="2020-03" db="EMBL/GenBank/DDBJ databases">
        <title>Cyclobacterium plantarum sp. nov., a marine bacterium isolated from a coastal-marine wetland.</title>
        <authorList>
            <person name="Sanchez-Porro C."/>
            <person name="Ventosa A."/>
            <person name="Amoozegar M."/>
        </authorList>
    </citation>
    <scope>NUCLEOTIDE SEQUENCE [LARGE SCALE GENOMIC DNA]</scope>
    <source>
        <strain evidence="2 3">GBPx2</strain>
    </source>
</reference>
<dbReference type="PANTHER" id="PTHR34406:SF1">
    <property type="entry name" value="PROTEIN YCEI"/>
    <property type="match status" value="1"/>
</dbReference>
<dbReference type="RefSeq" id="WP_166143230.1">
    <property type="nucleotide sequence ID" value="NZ_JAANYN010000001.1"/>
</dbReference>
<dbReference type="InterPro" id="IPR036761">
    <property type="entry name" value="TTHA0802/YceI-like_sf"/>
</dbReference>
<dbReference type="Proteomes" id="UP000649799">
    <property type="component" value="Unassembled WGS sequence"/>
</dbReference>
<proteinExistence type="predicted"/>
<dbReference type="Pfam" id="PF04264">
    <property type="entry name" value="YceI"/>
    <property type="match status" value="1"/>
</dbReference>
<organism evidence="2 3">
    <name type="scientific">Cyclobacterium plantarum</name>
    <dbReference type="NCBI Taxonomy" id="2716263"/>
    <lineage>
        <taxon>Bacteria</taxon>
        <taxon>Pseudomonadati</taxon>
        <taxon>Bacteroidota</taxon>
        <taxon>Cytophagia</taxon>
        <taxon>Cytophagales</taxon>
        <taxon>Cyclobacteriaceae</taxon>
        <taxon>Cyclobacterium</taxon>
    </lineage>
</organism>
<dbReference type="EMBL" id="JAANYN010000001">
    <property type="protein sequence ID" value="NHE55914.1"/>
    <property type="molecule type" value="Genomic_DNA"/>
</dbReference>
<dbReference type="Gene3D" id="2.40.128.110">
    <property type="entry name" value="Lipid/polyisoprenoid-binding, YceI-like"/>
    <property type="match status" value="1"/>
</dbReference>
<comment type="caution">
    <text evidence="2">The sequence shown here is derived from an EMBL/GenBank/DDBJ whole genome shotgun (WGS) entry which is preliminary data.</text>
</comment>
<evidence type="ECO:0000313" key="2">
    <source>
        <dbReference type="EMBL" id="NHE55914.1"/>
    </source>
</evidence>
<protein>
    <submittedName>
        <fullName evidence="2">YceI family protein</fullName>
    </submittedName>
</protein>
<sequence>MNWKRIWLLPLIYLLMVGKVGAQEFKTTDGEVSFLSQAALNEFTGESDKLHGLLDPEKNQIDFYIDLNTLKTGIGLRDRHMRDNYLETEKYPFAEFSGKMEEPINLEMNQPQKVKALGVFKIHGKEKYMEIDGSLTKLSANEILLEASFKVKLGDFDIDIPKVMFYELSETQSVKIKAQLKK</sequence>
<accession>A0ABX0H2R8</accession>
<feature type="domain" description="Lipid/polyisoprenoid-binding YceI-like" evidence="1">
    <location>
        <begin position="22"/>
        <end position="181"/>
    </location>
</feature>
<gene>
    <name evidence="2" type="ORF">G9Q97_03690</name>
</gene>
<evidence type="ECO:0000313" key="3">
    <source>
        <dbReference type="Proteomes" id="UP000649799"/>
    </source>
</evidence>
<dbReference type="PANTHER" id="PTHR34406">
    <property type="entry name" value="PROTEIN YCEI"/>
    <property type="match status" value="1"/>
</dbReference>